<dbReference type="EMBL" id="ML179285">
    <property type="protein sequence ID" value="THU92231.1"/>
    <property type="molecule type" value="Genomic_DNA"/>
</dbReference>
<dbReference type="GO" id="GO:0005543">
    <property type="term" value="F:phospholipid binding"/>
    <property type="evidence" value="ECO:0007669"/>
    <property type="project" value="TreeGrafter"/>
</dbReference>
<dbReference type="Pfam" id="PF01161">
    <property type="entry name" value="PBP"/>
    <property type="match status" value="1"/>
</dbReference>
<accession>A0A4S8LSE7</accession>
<keyword evidence="2" id="KW-1185">Reference proteome</keyword>
<dbReference type="PANTHER" id="PTHR11362:SF148">
    <property type="entry name" value="CARBOXYPEPTIDASE Y INHIBITOR"/>
    <property type="match status" value="1"/>
</dbReference>
<feature type="non-terminal residue" evidence="1">
    <location>
        <position position="1"/>
    </location>
</feature>
<dbReference type="GO" id="GO:0030414">
    <property type="term" value="F:peptidase inhibitor activity"/>
    <property type="evidence" value="ECO:0007669"/>
    <property type="project" value="TreeGrafter"/>
</dbReference>
<name>A0A4S8LSE7_DENBC</name>
<dbReference type="SUPFAM" id="SSF49777">
    <property type="entry name" value="PEBP-like"/>
    <property type="match status" value="1"/>
</dbReference>
<evidence type="ECO:0000313" key="2">
    <source>
        <dbReference type="Proteomes" id="UP000297245"/>
    </source>
</evidence>
<dbReference type="OrthoDB" id="2506647at2759"/>
<dbReference type="GO" id="GO:0046578">
    <property type="term" value="P:regulation of Ras protein signal transduction"/>
    <property type="evidence" value="ECO:0007669"/>
    <property type="project" value="TreeGrafter"/>
</dbReference>
<organism evidence="1 2">
    <name type="scientific">Dendrothele bispora (strain CBS 962.96)</name>
    <dbReference type="NCBI Taxonomy" id="1314807"/>
    <lineage>
        <taxon>Eukaryota</taxon>
        <taxon>Fungi</taxon>
        <taxon>Dikarya</taxon>
        <taxon>Basidiomycota</taxon>
        <taxon>Agaricomycotina</taxon>
        <taxon>Agaricomycetes</taxon>
        <taxon>Agaricomycetidae</taxon>
        <taxon>Agaricales</taxon>
        <taxon>Agaricales incertae sedis</taxon>
        <taxon>Dendrothele</taxon>
    </lineage>
</organism>
<protein>
    <submittedName>
        <fullName evidence="1">PEBP-like protein</fullName>
    </submittedName>
</protein>
<dbReference type="Proteomes" id="UP000297245">
    <property type="component" value="Unassembled WGS sequence"/>
</dbReference>
<dbReference type="AlphaFoldDB" id="A0A4S8LSE7"/>
<dbReference type="PANTHER" id="PTHR11362">
    <property type="entry name" value="PHOSPHATIDYLETHANOLAMINE-BINDING PROTEIN"/>
    <property type="match status" value="1"/>
</dbReference>
<gene>
    <name evidence="1" type="ORF">K435DRAFT_578890</name>
</gene>
<reference evidence="1 2" key="1">
    <citation type="journal article" date="2019" name="Nat. Ecol. Evol.">
        <title>Megaphylogeny resolves global patterns of mushroom evolution.</title>
        <authorList>
            <person name="Varga T."/>
            <person name="Krizsan K."/>
            <person name="Foldi C."/>
            <person name="Dima B."/>
            <person name="Sanchez-Garcia M."/>
            <person name="Sanchez-Ramirez S."/>
            <person name="Szollosi G.J."/>
            <person name="Szarkandi J.G."/>
            <person name="Papp V."/>
            <person name="Albert L."/>
            <person name="Andreopoulos W."/>
            <person name="Angelini C."/>
            <person name="Antonin V."/>
            <person name="Barry K.W."/>
            <person name="Bougher N.L."/>
            <person name="Buchanan P."/>
            <person name="Buyck B."/>
            <person name="Bense V."/>
            <person name="Catcheside P."/>
            <person name="Chovatia M."/>
            <person name="Cooper J."/>
            <person name="Damon W."/>
            <person name="Desjardin D."/>
            <person name="Finy P."/>
            <person name="Geml J."/>
            <person name="Haridas S."/>
            <person name="Hughes K."/>
            <person name="Justo A."/>
            <person name="Karasinski D."/>
            <person name="Kautmanova I."/>
            <person name="Kiss B."/>
            <person name="Kocsube S."/>
            <person name="Kotiranta H."/>
            <person name="LaButti K.M."/>
            <person name="Lechner B.E."/>
            <person name="Liimatainen K."/>
            <person name="Lipzen A."/>
            <person name="Lukacs Z."/>
            <person name="Mihaltcheva S."/>
            <person name="Morgado L.N."/>
            <person name="Niskanen T."/>
            <person name="Noordeloos M.E."/>
            <person name="Ohm R.A."/>
            <person name="Ortiz-Santana B."/>
            <person name="Ovrebo C."/>
            <person name="Racz N."/>
            <person name="Riley R."/>
            <person name="Savchenko A."/>
            <person name="Shiryaev A."/>
            <person name="Soop K."/>
            <person name="Spirin V."/>
            <person name="Szebenyi C."/>
            <person name="Tomsovsky M."/>
            <person name="Tulloss R.E."/>
            <person name="Uehling J."/>
            <person name="Grigoriev I.V."/>
            <person name="Vagvolgyi C."/>
            <person name="Papp T."/>
            <person name="Martin F.M."/>
            <person name="Miettinen O."/>
            <person name="Hibbett D.S."/>
            <person name="Nagy L.G."/>
        </authorList>
    </citation>
    <scope>NUCLEOTIDE SEQUENCE [LARGE SCALE GENOMIC DNA]</scope>
    <source>
        <strain evidence="1 2">CBS 962.96</strain>
    </source>
</reference>
<dbReference type="Gene3D" id="3.90.280.10">
    <property type="entry name" value="PEBP-like"/>
    <property type="match status" value="1"/>
</dbReference>
<sequence>FVIALIDPDAPTPDDPKFAQVRHFIGGDYVISSTQPSGTARLTNLSNALAEYVSPGPPDDSPPHRYTFLVYAQPPDFSSVAPTLVNSSTSLDAIVNFNISSFVSAAGLREPIAGTLFYEGPQNSTDAVSNGQCV</sequence>
<dbReference type="GO" id="GO:0030162">
    <property type="term" value="P:regulation of proteolysis"/>
    <property type="evidence" value="ECO:0007669"/>
    <property type="project" value="TreeGrafter"/>
</dbReference>
<dbReference type="InterPro" id="IPR008914">
    <property type="entry name" value="PEBP"/>
</dbReference>
<dbReference type="InterPro" id="IPR035810">
    <property type="entry name" value="PEBP_euk"/>
</dbReference>
<feature type="non-terminal residue" evidence="1">
    <location>
        <position position="134"/>
    </location>
</feature>
<evidence type="ECO:0000313" key="1">
    <source>
        <dbReference type="EMBL" id="THU92231.1"/>
    </source>
</evidence>
<dbReference type="InterPro" id="IPR036610">
    <property type="entry name" value="PEBP-like_sf"/>
</dbReference>
<proteinExistence type="predicted"/>